<reference evidence="3" key="2">
    <citation type="submission" date="2020-09" db="EMBL/GenBank/DDBJ databases">
        <authorList>
            <person name="Sun Q."/>
            <person name="Zhou Y."/>
        </authorList>
    </citation>
    <scope>NUCLEOTIDE SEQUENCE</scope>
    <source>
        <strain evidence="3">CGMCC 4.7306</strain>
    </source>
</reference>
<evidence type="ECO:0000259" key="2">
    <source>
        <dbReference type="Pfam" id="PF00534"/>
    </source>
</evidence>
<gene>
    <name evidence="3" type="ORF">GCM10011575_08560</name>
</gene>
<sequence>MLSKSPRRALVITVVHDPRDSRIWFRQIAALLERGWQVTYAAAFSPDVGLGTEHLSPEACSRLRRVTLPRSRNRSRLRALLAVRQLLARHSDRYDVIVIHDPELLASTVGLHLPQLVWDVHEDLAASLGTKQWLPDAVHGPTARLVRSAEQWAEQQFTLLLAETAYQERFSRPHRVVPNAVIVPPDLVPAGQDRVIYLGSLTAARGSHLLPTIGRLLRERSDGRIGLEVIGPTHDDRTRDLLLQAQAEQDLVWTGFLPATQALERVRGALAGLSLLRDSPNYRHSIPTKLLEYCAYGVPFVTTPLPTAVDLVRRSGSGVVVGWDSPDSVVDAVLELAGRPGLAQQMGRRGHDFAMAEYDWAYWSQIFADELESVAARRSRTLVGAAG</sequence>
<evidence type="ECO:0000256" key="1">
    <source>
        <dbReference type="ARBA" id="ARBA00022679"/>
    </source>
</evidence>
<evidence type="ECO:0000313" key="3">
    <source>
        <dbReference type="EMBL" id="GGL52461.1"/>
    </source>
</evidence>
<comment type="caution">
    <text evidence="3">The sequence shown here is derived from an EMBL/GenBank/DDBJ whole genome shotgun (WGS) entry which is preliminary data.</text>
</comment>
<feature type="domain" description="Glycosyl transferase family 1" evidence="2">
    <location>
        <begin position="190"/>
        <end position="350"/>
    </location>
</feature>
<organism evidence="3 4">
    <name type="scientific">Microlunatus endophyticus</name>
    <dbReference type="NCBI Taxonomy" id="1716077"/>
    <lineage>
        <taxon>Bacteria</taxon>
        <taxon>Bacillati</taxon>
        <taxon>Actinomycetota</taxon>
        <taxon>Actinomycetes</taxon>
        <taxon>Propionibacteriales</taxon>
        <taxon>Propionibacteriaceae</taxon>
        <taxon>Microlunatus</taxon>
    </lineage>
</organism>
<dbReference type="Pfam" id="PF00534">
    <property type="entry name" value="Glycos_transf_1"/>
    <property type="match status" value="1"/>
</dbReference>
<keyword evidence="4" id="KW-1185">Reference proteome</keyword>
<reference evidence="3" key="1">
    <citation type="journal article" date="2014" name="Int. J. Syst. Evol. Microbiol.">
        <title>Complete genome sequence of Corynebacterium casei LMG S-19264T (=DSM 44701T), isolated from a smear-ripened cheese.</title>
        <authorList>
            <consortium name="US DOE Joint Genome Institute (JGI-PGF)"/>
            <person name="Walter F."/>
            <person name="Albersmeier A."/>
            <person name="Kalinowski J."/>
            <person name="Ruckert C."/>
        </authorList>
    </citation>
    <scope>NUCLEOTIDE SEQUENCE</scope>
    <source>
        <strain evidence="3">CGMCC 4.7306</strain>
    </source>
</reference>
<dbReference type="Proteomes" id="UP000613840">
    <property type="component" value="Unassembled WGS sequence"/>
</dbReference>
<accession>A0A917S2B0</accession>
<keyword evidence="1 3" id="KW-0808">Transferase</keyword>
<dbReference type="EMBL" id="BMMZ01000002">
    <property type="protein sequence ID" value="GGL52461.1"/>
    <property type="molecule type" value="Genomic_DNA"/>
</dbReference>
<dbReference type="CDD" id="cd03801">
    <property type="entry name" value="GT4_PimA-like"/>
    <property type="match status" value="1"/>
</dbReference>
<dbReference type="PANTHER" id="PTHR12526">
    <property type="entry name" value="GLYCOSYLTRANSFERASE"/>
    <property type="match status" value="1"/>
</dbReference>
<proteinExistence type="predicted"/>
<dbReference type="GO" id="GO:0016757">
    <property type="term" value="F:glycosyltransferase activity"/>
    <property type="evidence" value="ECO:0007669"/>
    <property type="project" value="InterPro"/>
</dbReference>
<dbReference type="SUPFAM" id="SSF53756">
    <property type="entry name" value="UDP-Glycosyltransferase/glycogen phosphorylase"/>
    <property type="match status" value="1"/>
</dbReference>
<dbReference type="AlphaFoldDB" id="A0A917S2B0"/>
<dbReference type="Gene3D" id="3.40.50.2000">
    <property type="entry name" value="Glycogen Phosphorylase B"/>
    <property type="match status" value="2"/>
</dbReference>
<dbReference type="InterPro" id="IPR001296">
    <property type="entry name" value="Glyco_trans_1"/>
</dbReference>
<name>A0A917S2B0_9ACTN</name>
<protein>
    <submittedName>
        <fullName evidence="3">Glycosyl transferase family 1</fullName>
    </submittedName>
</protein>
<evidence type="ECO:0000313" key="4">
    <source>
        <dbReference type="Proteomes" id="UP000613840"/>
    </source>
</evidence>